<sequence>MGEEDELDISMPCCLHLLSAFLAMEPPNVLLSFARDCGGGCITESVQSFIWKHCISHYDGKLHVPYMKNCLKKLILEVESKGVVLDELYEQYTLYMTSIRENDFTKNSRVLKTISFVFPDEYAGLASCPKTRKLEVPLQCSLNMLEGGTGCCIWPSSLFLSEFILSYPELFLHKSCVEVGSGAGLVGICLRQVKASKVILTDGDLSTLANMRSNLELNKISATNDSLDGSLHADKVKCVHLLWEYATEDELQSFAPHIVLGADVIYNPSCLPHLVRILGALLKCRKSLPSFVHDGRECSNEIASESGLQQTSSANNNYLNNEVLSNDLNKHPVALIASVIRTKDTFSYFLSLAEEANLHVMDITEKIKPISLLPYMKSYERSNVRMFVVSYLSK</sequence>
<dbReference type="PANTHER" id="PTHR14614">
    <property type="entry name" value="HEPATOCELLULAR CARCINOMA-ASSOCIATED ANTIGEN"/>
    <property type="match status" value="1"/>
</dbReference>
<comment type="caution">
    <text evidence="1">The sequence shown here is derived from an EMBL/GenBank/DDBJ whole genome shotgun (WGS) entry which is preliminary data.</text>
</comment>
<dbReference type="PANTHER" id="PTHR14614:SF130">
    <property type="entry name" value="PROTEIN-LYSINE N-METHYLTRANSFERASE EEF2KMT"/>
    <property type="match status" value="1"/>
</dbReference>
<accession>A0AAV3Q5U1</accession>
<evidence type="ECO:0000313" key="2">
    <source>
        <dbReference type="Proteomes" id="UP001454036"/>
    </source>
</evidence>
<dbReference type="InterPro" id="IPR019410">
    <property type="entry name" value="Methyltransf_16"/>
</dbReference>
<name>A0AAV3Q5U1_LITER</name>
<dbReference type="SUPFAM" id="SSF53335">
    <property type="entry name" value="S-adenosyl-L-methionine-dependent methyltransferases"/>
    <property type="match status" value="1"/>
</dbReference>
<reference evidence="1 2" key="1">
    <citation type="submission" date="2024-01" db="EMBL/GenBank/DDBJ databases">
        <title>The complete chloroplast genome sequence of Lithospermum erythrorhizon: insights into the phylogenetic relationship among Boraginaceae species and the maternal lineages of purple gromwells.</title>
        <authorList>
            <person name="Okada T."/>
            <person name="Watanabe K."/>
        </authorList>
    </citation>
    <scope>NUCLEOTIDE SEQUENCE [LARGE SCALE GENOMIC DNA]</scope>
</reference>
<evidence type="ECO:0000313" key="1">
    <source>
        <dbReference type="EMBL" id="GAA0159434.1"/>
    </source>
</evidence>
<dbReference type="Gene3D" id="3.40.50.150">
    <property type="entry name" value="Vaccinia Virus protein VP39"/>
    <property type="match status" value="1"/>
</dbReference>
<dbReference type="EMBL" id="BAABME010003599">
    <property type="protein sequence ID" value="GAA0159434.1"/>
    <property type="molecule type" value="Genomic_DNA"/>
</dbReference>
<gene>
    <name evidence="1" type="ORF">LIER_16205</name>
</gene>
<organism evidence="1 2">
    <name type="scientific">Lithospermum erythrorhizon</name>
    <name type="common">Purple gromwell</name>
    <name type="synonym">Lithospermum officinale var. erythrorhizon</name>
    <dbReference type="NCBI Taxonomy" id="34254"/>
    <lineage>
        <taxon>Eukaryota</taxon>
        <taxon>Viridiplantae</taxon>
        <taxon>Streptophyta</taxon>
        <taxon>Embryophyta</taxon>
        <taxon>Tracheophyta</taxon>
        <taxon>Spermatophyta</taxon>
        <taxon>Magnoliopsida</taxon>
        <taxon>eudicotyledons</taxon>
        <taxon>Gunneridae</taxon>
        <taxon>Pentapetalae</taxon>
        <taxon>asterids</taxon>
        <taxon>lamiids</taxon>
        <taxon>Boraginales</taxon>
        <taxon>Boraginaceae</taxon>
        <taxon>Boraginoideae</taxon>
        <taxon>Lithospermeae</taxon>
        <taxon>Lithospermum</taxon>
    </lineage>
</organism>
<proteinExistence type="predicted"/>
<dbReference type="InterPro" id="IPR029063">
    <property type="entry name" value="SAM-dependent_MTases_sf"/>
</dbReference>
<keyword evidence="2" id="KW-1185">Reference proteome</keyword>
<dbReference type="AlphaFoldDB" id="A0AAV3Q5U1"/>
<dbReference type="Pfam" id="PF10294">
    <property type="entry name" value="Methyltransf_16"/>
    <property type="match status" value="1"/>
</dbReference>
<protein>
    <submittedName>
        <fullName evidence="1">Protein modifying enzyme</fullName>
    </submittedName>
</protein>
<dbReference type="Proteomes" id="UP001454036">
    <property type="component" value="Unassembled WGS sequence"/>
</dbReference>